<dbReference type="InterPro" id="IPR038766">
    <property type="entry name" value="Membrane_comp_ABC_pdt"/>
</dbReference>
<keyword evidence="3 8" id="KW-0812">Transmembrane</keyword>
<accession>C0BZV1</accession>
<keyword evidence="11" id="KW-1185">Reference proteome</keyword>
<evidence type="ECO:0000256" key="5">
    <source>
        <dbReference type="ARBA" id="ARBA00023136"/>
    </source>
</evidence>
<dbReference type="PANTHER" id="PTHR30287">
    <property type="entry name" value="MEMBRANE COMPONENT OF PREDICTED ABC SUPERFAMILY METABOLITE UPTAKE TRANSPORTER"/>
    <property type="match status" value="1"/>
</dbReference>
<feature type="region of interest" description="Disordered" evidence="7">
    <location>
        <begin position="282"/>
        <end position="303"/>
    </location>
</feature>
<organism evidence="10 11">
    <name type="scientific">[Clostridium] hylemonae DSM 15053</name>
    <dbReference type="NCBI Taxonomy" id="553973"/>
    <lineage>
        <taxon>Bacteria</taxon>
        <taxon>Bacillati</taxon>
        <taxon>Bacillota</taxon>
        <taxon>Clostridia</taxon>
        <taxon>Lachnospirales</taxon>
        <taxon>Lachnospiraceae</taxon>
    </lineage>
</organism>
<dbReference type="EMBL" id="ABYI02000019">
    <property type="protein sequence ID" value="EEG74679.1"/>
    <property type="molecule type" value="Genomic_DNA"/>
</dbReference>
<reference evidence="10" key="1">
    <citation type="submission" date="2009-02" db="EMBL/GenBank/DDBJ databases">
        <authorList>
            <person name="Fulton L."/>
            <person name="Clifton S."/>
            <person name="Fulton B."/>
            <person name="Xu J."/>
            <person name="Minx P."/>
            <person name="Pepin K.H."/>
            <person name="Johnson M."/>
            <person name="Bhonagiri V."/>
            <person name="Nash W.E."/>
            <person name="Mardis E.R."/>
            <person name="Wilson R.K."/>
        </authorList>
    </citation>
    <scope>NUCLEOTIDE SEQUENCE [LARGE SCALE GENOMIC DNA]</scope>
    <source>
        <strain evidence="10">DSM 15053</strain>
    </source>
</reference>
<keyword evidence="5 8" id="KW-0472">Membrane</keyword>
<evidence type="ECO:0000256" key="7">
    <source>
        <dbReference type="SAM" id="MobiDB-lite"/>
    </source>
</evidence>
<dbReference type="STRING" id="553973.CLOHYLEM_05343"/>
<comment type="subcellular location">
    <subcellularLocation>
        <location evidence="1">Cell membrane</location>
        <topology evidence="1">Multi-pass membrane protein</topology>
    </subcellularLocation>
</comment>
<dbReference type="PANTHER" id="PTHR30287:SF1">
    <property type="entry name" value="INNER MEMBRANE PROTEIN"/>
    <property type="match status" value="1"/>
</dbReference>
<dbReference type="eggNOG" id="COG1511">
    <property type="taxonomic scope" value="Bacteria"/>
</dbReference>
<keyword evidence="2" id="KW-1003">Cell membrane</keyword>
<feature type="coiled-coil region" evidence="6">
    <location>
        <begin position="373"/>
        <end position="442"/>
    </location>
</feature>
<evidence type="ECO:0000256" key="4">
    <source>
        <dbReference type="ARBA" id="ARBA00022989"/>
    </source>
</evidence>
<feature type="transmembrane region" description="Helical" evidence="8">
    <location>
        <begin position="21"/>
        <end position="38"/>
    </location>
</feature>
<dbReference type="HOGENOM" id="CLU_005531_0_0_9"/>
<feature type="transmembrane region" description="Helical" evidence="8">
    <location>
        <begin position="780"/>
        <end position="800"/>
    </location>
</feature>
<dbReference type="RefSeq" id="WP_006442678.1">
    <property type="nucleotide sequence ID" value="NZ_CP036524.1"/>
</dbReference>
<comment type="caution">
    <text evidence="10">The sequence shown here is derived from an EMBL/GenBank/DDBJ whole genome shotgun (WGS) entry which is preliminary data.</text>
</comment>
<feature type="transmembrane region" description="Helical" evidence="8">
    <location>
        <begin position="705"/>
        <end position="728"/>
    </location>
</feature>
<evidence type="ECO:0000256" key="2">
    <source>
        <dbReference type="ARBA" id="ARBA00022475"/>
    </source>
</evidence>
<proteinExistence type="predicted"/>
<protein>
    <submittedName>
        <fullName evidence="10">Efflux ABC transporter, permease protein</fullName>
    </submittedName>
</protein>
<feature type="domain" description="ABC3 transporter permease C-terminal" evidence="9">
    <location>
        <begin position="613"/>
        <end position="729"/>
    </location>
</feature>
<feature type="coiled-coil region" evidence="6">
    <location>
        <begin position="525"/>
        <end position="577"/>
    </location>
</feature>
<feature type="transmembrane region" description="Helical" evidence="8">
    <location>
        <begin position="1107"/>
        <end position="1127"/>
    </location>
</feature>
<evidence type="ECO:0000256" key="6">
    <source>
        <dbReference type="SAM" id="Coils"/>
    </source>
</evidence>
<evidence type="ECO:0000313" key="10">
    <source>
        <dbReference type="EMBL" id="EEG74679.1"/>
    </source>
</evidence>
<reference evidence="10" key="2">
    <citation type="submission" date="2013-06" db="EMBL/GenBank/DDBJ databases">
        <title>Draft genome sequence of Clostridium hylemonae (DSM 15053).</title>
        <authorList>
            <person name="Sudarsanam P."/>
            <person name="Ley R."/>
            <person name="Guruge J."/>
            <person name="Turnbaugh P.J."/>
            <person name="Mahowald M."/>
            <person name="Liep D."/>
            <person name="Gordon J."/>
        </authorList>
    </citation>
    <scope>NUCLEOTIDE SEQUENCE</scope>
    <source>
        <strain evidence="10">DSM 15053</strain>
    </source>
</reference>
<dbReference type="Pfam" id="PF02687">
    <property type="entry name" value="FtsX"/>
    <property type="match status" value="2"/>
</dbReference>
<feature type="transmembrane region" description="Helical" evidence="8">
    <location>
        <begin position="658"/>
        <end position="685"/>
    </location>
</feature>
<keyword evidence="4 8" id="KW-1133">Transmembrane helix</keyword>
<dbReference type="Proteomes" id="UP000004893">
    <property type="component" value="Unassembled WGS sequence"/>
</dbReference>
<dbReference type="eggNOG" id="COG0577">
    <property type="taxonomic scope" value="Bacteria"/>
</dbReference>
<evidence type="ECO:0000313" key="11">
    <source>
        <dbReference type="Proteomes" id="UP000004893"/>
    </source>
</evidence>
<gene>
    <name evidence="10" type="ORF">CLOHYLEM_05343</name>
</gene>
<sequence length="1142" mass="127188">MGTKATRKDFYMEIRRSLGRFLSIFFIVALGVAFFSGIRSSEPDMRATGDAYFDGADLMDIKTVSTLGITEDDIRSIGKVDGVKRAEGGYSADFLCQGEDREIAVHVMSMLPSMNKVTVTKGRLPEKPGECLADDEMHYKVGDTVVLKSGDGTKVTDTLTTDTLTVVGTGNSPCYISFNRGNTTIGTGSLTGFFVVPASTFDMDVYTEAYVQAEGAKKLTAYTDAYENRIKKIQDNIKAITGERGSIRRQELTDEAEEELGRAEKELADGREEADLELLKAEQELTDGETKLNGAREQTAEGRRQLEEGKATLTTKQKELDSAGIQYESGRKQLEEGRTAYEKAMADFGAQKAAFDRQKADVDAQFAPQKEKLDQLKGLCDAKEAAVVQMQEQIKDLADTAARLQQEMDALDITDPKYAEKYNSLESQKNQAEADRNDLRDNKLPDAQKDLQESRTLYGQSQKAYDAARKDADSKLAVYAQKLDSGAAQLNDTKTKLSGSEAALSSVWSQIQDGQAQIDSGWAQIEKQEAALADAESEIAASAAELADGWKEYEAAKEKAEQKLADGEQKIADAKDEIGKIKDPKWYVYDRNTLAEYAGYGDNADRMRAIGKVFPVLFFLVAALISLTSMTRMVEEQRTEIGTMKALGYNKLTIASKYLGYALLATLGGSIFGVLLGEKVLPYIIIYAYGIMYHHIPDILTPYNLTYAAAATLAALACTLGATLAACYKELSAEPAVLMRPPAPKNGKRVFLERVTFIWKRLSFTWKSTVRNLMRYKKRFFMTIFGIGGCMALMLVGFGIKDSVFAISELQYSEIQVYDGMAYLEENIPEAKEKEVEDFLKNNADVRQYTEVNMRNVTLVNGGRERDAYEVVPGSAKELEKFINFRDRRSHKKYTLTDEGAVVSEKTAKLLGVKAGDTIYIKDEEDGNRPVKIQTVCENYMGHYIYLTPVLYEEVYGKPAEYNCYFFKAEDPSKSALARTGQEILKQDGVLSISYMSDIQKQLDDMLKSLNLVIVVLIVSAGMLAFVVLYNLNNINITERQRELATIKVLGFYDPEVAAYVYRENVILTLMGAGTGMIMGRLLHLFVIRTVEVDAAMFGRNINFPSYIYSLLFTVAFSAIVNWVMYFKLRRIDMVESLKSIE</sequence>
<evidence type="ECO:0000259" key="9">
    <source>
        <dbReference type="Pfam" id="PF02687"/>
    </source>
</evidence>
<feature type="domain" description="ABC3 transporter permease C-terminal" evidence="9">
    <location>
        <begin position="1016"/>
        <end position="1133"/>
    </location>
</feature>
<feature type="transmembrane region" description="Helical" evidence="8">
    <location>
        <begin position="1010"/>
        <end position="1032"/>
    </location>
</feature>
<dbReference type="AlphaFoldDB" id="C0BZV1"/>
<feature type="transmembrane region" description="Helical" evidence="8">
    <location>
        <begin position="1066"/>
        <end position="1087"/>
    </location>
</feature>
<dbReference type="GO" id="GO:0005886">
    <property type="term" value="C:plasma membrane"/>
    <property type="evidence" value="ECO:0007669"/>
    <property type="project" value="UniProtKB-SubCell"/>
</dbReference>
<feature type="transmembrane region" description="Helical" evidence="8">
    <location>
        <begin position="613"/>
        <end position="634"/>
    </location>
</feature>
<evidence type="ECO:0000256" key="3">
    <source>
        <dbReference type="ARBA" id="ARBA00022692"/>
    </source>
</evidence>
<name>C0BZV1_9FIRM</name>
<dbReference type="InterPro" id="IPR003838">
    <property type="entry name" value="ABC3_permease_C"/>
</dbReference>
<evidence type="ECO:0000256" key="1">
    <source>
        <dbReference type="ARBA" id="ARBA00004651"/>
    </source>
</evidence>
<keyword evidence="6" id="KW-0175">Coiled coil</keyword>
<dbReference type="OrthoDB" id="5137249at2"/>
<evidence type="ECO:0000256" key="8">
    <source>
        <dbReference type="SAM" id="Phobius"/>
    </source>
</evidence>